<reference evidence="1" key="1">
    <citation type="submission" date="2022-08" db="EMBL/GenBank/DDBJ databases">
        <authorList>
            <person name="Deng Y."/>
            <person name="Han X.-F."/>
            <person name="Zhang Y.-Q."/>
        </authorList>
    </citation>
    <scope>NUCLEOTIDE SEQUENCE</scope>
    <source>
        <strain evidence="1">CPCC 203386</strain>
    </source>
</reference>
<name>A0ABT2H946_9MICO</name>
<dbReference type="EMBL" id="JANLCJ010000032">
    <property type="protein sequence ID" value="MCS5736461.1"/>
    <property type="molecule type" value="Genomic_DNA"/>
</dbReference>
<evidence type="ECO:0000313" key="2">
    <source>
        <dbReference type="Proteomes" id="UP001165586"/>
    </source>
</evidence>
<protein>
    <submittedName>
        <fullName evidence="1">Uncharacterized protein</fullName>
    </submittedName>
</protein>
<keyword evidence="2" id="KW-1185">Reference proteome</keyword>
<sequence>MANNSNQKFPAYVESDLNKGKISIPPRHKKRERQIFVYSTNQRLDAIENPSASLGIATTFIKQIQLNPSTNLPNDLSGFKSEDLSISQTWGGKLSGFIYEDLAELDTQKYNFITFATMSSTTAAQIAKFRIVGYSPVYDGQGRFLYAELSLIAENNKTFPNLNRTS</sequence>
<organism evidence="1 2">
    <name type="scientific">Herbiconiux daphne</name>
    <dbReference type="NCBI Taxonomy" id="2970914"/>
    <lineage>
        <taxon>Bacteria</taxon>
        <taxon>Bacillati</taxon>
        <taxon>Actinomycetota</taxon>
        <taxon>Actinomycetes</taxon>
        <taxon>Micrococcales</taxon>
        <taxon>Microbacteriaceae</taxon>
        <taxon>Herbiconiux</taxon>
    </lineage>
</organism>
<comment type="caution">
    <text evidence="1">The sequence shown here is derived from an EMBL/GenBank/DDBJ whole genome shotgun (WGS) entry which is preliminary data.</text>
</comment>
<dbReference type="RefSeq" id="WP_259542418.1">
    <property type="nucleotide sequence ID" value="NZ_JANLCJ010000032.1"/>
</dbReference>
<gene>
    <name evidence="1" type="ORF">N1032_22250</name>
</gene>
<evidence type="ECO:0000313" key="1">
    <source>
        <dbReference type="EMBL" id="MCS5736461.1"/>
    </source>
</evidence>
<accession>A0ABT2H946</accession>
<proteinExistence type="predicted"/>
<dbReference type="Proteomes" id="UP001165586">
    <property type="component" value="Unassembled WGS sequence"/>
</dbReference>